<organism evidence="3 4">
    <name type="scientific">Spirosoma utsteinense</name>
    <dbReference type="NCBI Taxonomy" id="2585773"/>
    <lineage>
        <taxon>Bacteria</taxon>
        <taxon>Pseudomonadati</taxon>
        <taxon>Bacteroidota</taxon>
        <taxon>Cytophagia</taxon>
        <taxon>Cytophagales</taxon>
        <taxon>Cytophagaceae</taxon>
        <taxon>Spirosoma</taxon>
    </lineage>
</organism>
<dbReference type="SUPFAM" id="SSF110395">
    <property type="entry name" value="CutC-like"/>
    <property type="match status" value="1"/>
</dbReference>
<comment type="caution">
    <text evidence="2">Once thought to be involved in copper homeostasis, experiments in E.coli have shown this is not the case.</text>
</comment>
<accession>A0ABR6W5J0</accession>
<name>A0ABR6W5J0_9BACT</name>
<dbReference type="PANTHER" id="PTHR12598">
    <property type="entry name" value="COPPER HOMEOSTASIS PROTEIN CUTC"/>
    <property type="match status" value="1"/>
</dbReference>
<dbReference type="Pfam" id="PF03932">
    <property type="entry name" value="CutC"/>
    <property type="match status" value="1"/>
</dbReference>
<reference evidence="3 4" key="1">
    <citation type="submission" date="2019-06" db="EMBL/GenBank/DDBJ databases">
        <title>Spirosoma utsteinense sp. nov. isolated from Antarctic ice-free soils.</title>
        <authorList>
            <person name="Tahon G."/>
        </authorList>
    </citation>
    <scope>NUCLEOTIDE SEQUENCE [LARGE SCALE GENOMIC DNA]</scope>
    <source>
        <strain evidence="3 4">LMG 31447</strain>
    </source>
</reference>
<dbReference type="HAMAP" id="MF_00795">
    <property type="entry name" value="CutC"/>
    <property type="match status" value="1"/>
</dbReference>
<keyword evidence="2" id="KW-0963">Cytoplasm</keyword>
<evidence type="ECO:0000256" key="2">
    <source>
        <dbReference type="HAMAP-Rule" id="MF_00795"/>
    </source>
</evidence>
<sequence>MDTKRHYLFNYFTKHHFTHANSLMTIEVCAYSLQSCQTAQTAGAHRIELCGGLAEGGTTPSAGLIQLVCQQITLPIYVMIRPRGGDFLYTDTELAVMEADIRLAKQLGAGGIVLGLLHADGSVDEERTRHLIELAHPLPATFHRAFDMTNQPLEALEAIIRTGAERILTSGQQQTAEAGLPLLRQLVEQAAGRIDIMAGAGVNATNAEALLEAGVDALHLSGSVRYDSGMIYRHPAVSMASAVPGEYEQLETAEEKVRAVLQKAGLTTQ</sequence>
<evidence type="ECO:0000313" key="3">
    <source>
        <dbReference type="EMBL" id="MBC3791479.1"/>
    </source>
</evidence>
<protein>
    <recommendedName>
        <fullName evidence="2">PF03932 family protein CutC</fullName>
    </recommendedName>
</protein>
<dbReference type="InterPro" id="IPR005627">
    <property type="entry name" value="CutC-like"/>
</dbReference>
<comment type="subcellular location">
    <subcellularLocation>
        <location evidence="2">Cytoplasm</location>
    </subcellularLocation>
</comment>
<proteinExistence type="inferred from homology"/>
<comment type="similarity">
    <text evidence="1 2">Belongs to the CutC family.</text>
</comment>
<evidence type="ECO:0000256" key="1">
    <source>
        <dbReference type="ARBA" id="ARBA00007768"/>
    </source>
</evidence>
<keyword evidence="4" id="KW-1185">Reference proteome</keyword>
<dbReference type="PANTHER" id="PTHR12598:SF0">
    <property type="entry name" value="COPPER HOMEOSTASIS PROTEIN CUTC HOMOLOG"/>
    <property type="match status" value="1"/>
</dbReference>
<dbReference type="Proteomes" id="UP000700732">
    <property type="component" value="Unassembled WGS sequence"/>
</dbReference>
<gene>
    <name evidence="2" type="primary">cutC</name>
    <name evidence="3" type="ORF">FH603_1981</name>
</gene>
<evidence type="ECO:0000313" key="4">
    <source>
        <dbReference type="Proteomes" id="UP000700732"/>
    </source>
</evidence>
<dbReference type="InterPro" id="IPR036822">
    <property type="entry name" value="CutC-like_dom_sf"/>
</dbReference>
<dbReference type="Gene3D" id="3.20.20.380">
    <property type="entry name" value="Copper homeostasis (CutC) domain"/>
    <property type="match status" value="1"/>
</dbReference>
<dbReference type="EMBL" id="VFIA01000010">
    <property type="protein sequence ID" value="MBC3791479.1"/>
    <property type="molecule type" value="Genomic_DNA"/>
</dbReference>
<comment type="caution">
    <text evidence="3">The sequence shown here is derived from an EMBL/GenBank/DDBJ whole genome shotgun (WGS) entry which is preliminary data.</text>
</comment>